<dbReference type="Pfam" id="PF00071">
    <property type="entry name" value="Ras"/>
    <property type="match status" value="1"/>
</dbReference>
<dbReference type="EMBL" id="CAJJDM010000019">
    <property type="protein sequence ID" value="CAD8053705.1"/>
    <property type="molecule type" value="Genomic_DNA"/>
</dbReference>
<evidence type="ECO:0000313" key="3">
    <source>
        <dbReference type="Proteomes" id="UP000688137"/>
    </source>
</evidence>
<accession>A0A8S1KI93</accession>
<dbReference type="SMART" id="SM00174">
    <property type="entry name" value="RHO"/>
    <property type="match status" value="1"/>
</dbReference>
<gene>
    <name evidence="2" type="ORF">PPRIM_AZ9-3.1.T0210015</name>
</gene>
<dbReference type="FunFam" id="3.40.50.300:FF:001773">
    <property type="entry name" value="Small GTP-binding protein, putative"/>
    <property type="match status" value="1"/>
</dbReference>
<dbReference type="PANTHER" id="PTHR47978">
    <property type="match status" value="1"/>
</dbReference>
<dbReference type="AlphaFoldDB" id="A0A8S1KI93"/>
<dbReference type="GO" id="GO:0005525">
    <property type="term" value="F:GTP binding"/>
    <property type="evidence" value="ECO:0007669"/>
    <property type="project" value="InterPro"/>
</dbReference>
<sequence length="241" mass="27082">MEENRDLKIIVVGNSSVGKTSLIVKYKTNQFSPQTSGTMGVDMSIDKNVKINNNLYDVAIWDTAGQERFQSIVKISSQNAHASLICFDLSDPLSLDSVASWIQFLKSEGPQNLQIIIVGTKKDLHVQYTQEQLKSISTAWKANFQDEFPIHLTSSKTGEGIQDAFRQAFELGAKAKYDLNIQQQQLQEQNKKSFKISTSQLVRSQQPPSHQKTEAIISNTTTLRESQMNFNDNKTTQQSCC</sequence>
<protein>
    <submittedName>
        <fullName evidence="2">Uncharacterized protein</fullName>
    </submittedName>
</protein>
<proteinExistence type="predicted"/>
<dbReference type="PROSITE" id="PS51419">
    <property type="entry name" value="RAB"/>
    <property type="match status" value="1"/>
</dbReference>
<dbReference type="PROSITE" id="PS51420">
    <property type="entry name" value="RHO"/>
    <property type="match status" value="1"/>
</dbReference>
<keyword evidence="3" id="KW-1185">Reference proteome</keyword>
<dbReference type="GO" id="GO:0003924">
    <property type="term" value="F:GTPase activity"/>
    <property type="evidence" value="ECO:0007669"/>
    <property type="project" value="InterPro"/>
</dbReference>
<dbReference type="SMART" id="SM00175">
    <property type="entry name" value="RAB"/>
    <property type="match status" value="1"/>
</dbReference>
<keyword evidence="1" id="KW-0547">Nucleotide-binding</keyword>
<dbReference type="SMART" id="SM00173">
    <property type="entry name" value="RAS"/>
    <property type="match status" value="1"/>
</dbReference>
<reference evidence="2" key="1">
    <citation type="submission" date="2021-01" db="EMBL/GenBank/DDBJ databases">
        <authorList>
            <consortium name="Genoscope - CEA"/>
            <person name="William W."/>
        </authorList>
    </citation>
    <scope>NUCLEOTIDE SEQUENCE</scope>
</reference>
<dbReference type="InterPro" id="IPR001806">
    <property type="entry name" value="Small_GTPase"/>
</dbReference>
<comment type="caution">
    <text evidence="2">The sequence shown here is derived from an EMBL/GenBank/DDBJ whole genome shotgun (WGS) entry which is preliminary data.</text>
</comment>
<dbReference type="Proteomes" id="UP000688137">
    <property type="component" value="Unassembled WGS sequence"/>
</dbReference>
<evidence type="ECO:0000256" key="1">
    <source>
        <dbReference type="ARBA" id="ARBA00022741"/>
    </source>
</evidence>
<name>A0A8S1KI93_PARPR</name>
<dbReference type="CDD" id="cd00154">
    <property type="entry name" value="Rab"/>
    <property type="match status" value="1"/>
</dbReference>
<dbReference type="PROSITE" id="PS51421">
    <property type="entry name" value="RAS"/>
    <property type="match status" value="1"/>
</dbReference>
<dbReference type="OMA" id="REDSNYY"/>
<evidence type="ECO:0000313" key="2">
    <source>
        <dbReference type="EMBL" id="CAD8053705.1"/>
    </source>
</evidence>
<organism evidence="2 3">
    <name type="scientific">Paramecium primaurelia</name>
    <dbReference type="NCBI Taxonomy" id="5886"/>
    <lineage>
        <taxon>Eukaryota</taxon>
        <taxon>Sar</taxon>
        <taxon>Alveolata</taxon>
        <taxon>Ciliophora</taxon>
        <taxon>Intramacronucleata</taxon>
        <taxon>Oligohymenophorea</taxon>
        <taxon>Peniculida</taxon>
        <taxon>Parameciidae</taxon>
        <taxon>Paramecium</taxon>
    </lineage>
</organism>
<dbReference type="InterPro" id="IPR005225">
    <property type="entry name" value="Small_GTP-bd"/>
</dbReference>
<dbReference type="NCBIfam" id="TIGR00231">
    <property type="entry name" value="small_GTP"/>
    <property type="match status" value="1"/>
</dbReference>